<keyword evidence="9" id="KW-1185">Reference proteome</keyword>
<dbReference type="Pfam" id="PF13426">
    <property type="entry name" value="PAS_9"/>
    <property type="match status" value="2"/>
</dbReference>
<feature type="region of interest" description="Disordered" evidence="2">
    <location>
        <begin position="317"/>
        <end position="339"/>
    </location>
</feature>
<dbReference type="GO" id="GO:0007165">
    <property type="term" value="P:signal transduction"/>
    <property type="evidence" value="ECO:0007669"/>
    <property type="project" value="UniProtKB-KW"/>
</dbReference>
<dbReference type="Proteomes" id="UP000262712">
    <property type="component" value="Chromosome"/>
</dbReference>
<organism evidence="8 9">
    <name type="scientific">Malaciobacter molluscorum LMG 25693</name>
    <dbReference type="NCBI Taxonomy" id="870501"/>
    <lineage>
        <taxon>Bacteria</taxon>
        <taxon>Pseudomonadati</taxon>
        <taxon>Campylobacterota</taxon>
        <taxon>Epsilonproteobacteria</taxon>
        <taxon>Campylobacterales</taxon>
        <taxon>Arcobacteraceae</taxon>
        <taxon>Malaciobacter</taxon>
    </lineage>
</organism>
<dbReference type="PROSITE" id="PS50113">
    <property type="entry name" value="PAC"/>
    <property type="match status" value="2"/>
</dbReference>
<dbReference type="InterPro" id="IPR000727">
    <property type="entry name" value="T_SNARE_dom"/>
</dbReference>
<dbReference type="PROSITE" id="PS50112">
    <property type="entry name" value="PAS"/>
    <property type="match status" value="2"/>
</dbReference>
<feature type="domain" description="Methyl-accepting transducer" evidence="3">
    <location>
        <begin position="263"/>
        <end position="489"/>
    </location>
</feature>
<evidence type="ECO:0000256" key="2">
    <source>
        <dbReference type="SAM" id="MobiDB-lite"/>
    </source>
</evidence>
<feature type="compositionally biased region" description="Basic and acidic residues" evidence="2">
    <location>
        <begin position="321"/>
        <end position="335"/>
    </location>
</feature>
<dbReference type="SMART" id="SM00283">
    <property type="entry name" value="MA"/>
    <property type="match status" value="1"/>
</dbReference>
<feature type="domain" description="PAS" evidence="4">
    <location>
        <begin position="8"/>
        <end position="52"/>
    </location>
</feature>
<feature type="domain" description="PAS" evidence="4">
    <location>
        <begin position="135"/>
        <end position="174"/>
    </location>
</feature>
<evidence type="ECO:0000313" key="10">
    <source>
        <dbReference type="Proteomes" id="UP000262712"/>
    </source>
</evidence>
<dbReference type="PROSITE" id="PS50192">
    <property type="entry name" value="T_SNARE"/>
    <property type="match status" value="1"/>
</dbReference>
<dbReference type="AlphaFoldDB" id="A0A2G1DHY0"/>
<evidence type="ECO:0000256" key="1">
    <source>
        <dbReference type="PROSITE-ProRule" id="PRU00284"/>
    </source>
</evidence>
<keyword evidence="1" id="KW-0807">Transducer</keyword>
<evidence type="ECO:0000259" key="3">
    <source>
        <dbReference type="PROSITE" id="PS50111"/>
    </source>
</evidence>
<dbReference type="Proteomes" id="UP000221222">
    <property type="component" value="Unassembled WGS sequence"/>
</dbReference>
<dbReference type="InterPro" id="IPR000700">
    <property type="entry name" value="PAS-assoc_C"/>
</dbReference>
<proteinExistence type="predicted"/>
<feature type="domain" description="T-SNARE coiled-coil homology" evidence="6">
    <location>
        <begin position="415"/>
        <end position="477"/>
    </location>
</feature>
<dbReference type="GO" id="GO:0016020">
    <property type="term" value="C:membrane"/>
    <property type="evidence" value="ECO:0007669"/>
    <property type="project" value="InterPro"/>
</dbReference>
<gene>
    <name evidence="7" type="ORF">AMOL_2092</name>
    <name evidence="8" type="ORF">CPU12_07495</name>
</gene>
<evidence type="ECO:0000259" key="4">
    <source>
        <dbReference type="PROSITE" id="PS50112"/>
    </source>
</evidence>
<dbReference type="SUPFAM" id="SSF55785">
    <property type="entry name" value="PYP-like sensor domain (PAS domain)"/>
    <property type="match status" value="2"/>
</dbReference>
<dbReference type="EMBL" id="CP032098">
    <property type="protein sequence ID" value="AXX93046.1"/>
    <property type="molecule type" value="Genomic_DNA"/>
</dbReference>
<dbReference type="PROSITE" id="PS50111">
    <property type="entry name" value="CHEMOTAXIS_TRANSDUC_2"/>
    <property type="match status" value="1"/>
</dbReference>
<dbReference type="PANTHER" id="PTHR24422:SF10">
    <property type="entry name" value="CHEMOTAXIS PROTEIN METHYLTRANSFERASE 2"/>
    <property type="match status" value="1"/>
</dbReference>
<dbReference type="InterPro" id="IPR035965">
    <property type="entry name" value="PAS-like_dom_sf"/>
</dbReference>
<dbReference type="Gene3D" id="1.10.287.950">
    <property type="entry name" value="Methyl-accepting chemotaxis protein"/>
    <property type="match status" value="1"/>
</dbReference>
<sequence length="513" mass="57615">MTLFKTKKETAKLKALEANYAIISFNPDGTIIEANKNFLDAIGYSLEEIQGKHHRIFCTESYKNSQEYKDFWKILNDGITQTAEFKRIKKNKEPIYIQASYIPIKDNKGKVYEIIKFAQDITEIKVQNLDYKGQLEAISKSQAIIEFNMQGVILNANKNFLDTFGYTIEEIQGKHHKMFCEQSYVNSNEYIKFWENLNKGEFNSGQFLRIGKNNKKVWIQASYNPIFDTEGKPFKVVKYATDITQRKEMIFQIDNNVQNLTKSLNHLNEASKTMEKGAKITQNGSEEINDSITQINEAVSNLSEKIESMLSSISSISSTSKEAERMTKEAREKSKQTTQSMIKLNEESQKIGETMNIITQIAFQTNILSLNAAVEAATAGEAGKGFAVVAAEVRNLANRSDAAAKDITNAIELIQTLVKNSLDSIHSIDNTIEDITSISTDISKSMKDQEDISNELSSTSLQASQGVNEVTNSMNTVSQNAIEGEEKAKETVQATQDLINVSNELISILQKLK</sequence>
<evidence type="ECO:0000259" key="5">
    <source>
        <dbReference type="PROSITE" id="PS50113"/>
    </source>
</evidence>
<dbReference type="SUPFAM" id="SSF58104">
    <property type="entry name" value="Methyl-accepting chemotaxis protein (MCP) signaling domain"/>
    <property type="match status" value="1"/>
</dbReference>
<feature type="domain" description="PAC" evidence="5">
    <location>
        <begin position="81"/>
        <end position="133"/>
    </location>
</feature>
<dbReference type="EMBL" id="NXFY01000009">
    <property type="protein sequence ID" value="PHO18103.1"/>
    <property type="molecule type" value="Genomic_DNA"/>
</dbReference>
<dbReference type="InterPro" id="IPR050903">
    <property type="entry name" value="Bact_Chemotaxis_MeTrfase"/>
</dbReference>
<evidence type="ECO:0000313" key="9">
    <source>
        <dbReference type="Proteomes" id="UP000221222"/>
    </source>
</evidence>
<reference evidence="8 9" key="1">
    <citation type="submission" date="2017-09" db="EMBL/GenBank/DDBJ databases">
        <title>Arcobacter canalis sp. nov., a new species isolated from a water canal contaminated with urban sewage.</title>
        <authorList>
            <person name="Perez-Cataluna A."/>
            <person name="Salas-Masso N."/>
            <person name="Figueras M.J."/>
        </authorList>
    </citation>
    <scope>NUCLEOTIDE SEQUENCE [LARGE SCALE GENOMIC DNA]</scope>
    <source>
        <strain evidence="8 9">F98-3</strain>
    </source>
</reference>
<dbReference type="InterPro" id="IPR000014">
    <property type="entry name" value="PAS"/>
</dbReference>
<dbReference type="InterPro" id="IPR001610">
    <property type="entry name" value="PAC"/>
</dbReference>
<dbReference type="RefSeq" id="WP_099342485.1">
    <property type="nucleotide sequence ID" value="NZ_CP032098.1"/>
</dbReference>
<evidence type="ECO:0000313" key="8">
    <source>
        <dbReference type="EMBL" id="PHO18103.1"/>
    </source>
</evidence>
<dbReference type="NCBIfam" id="TIGR00229">
    <property type="entry name" value="sensory_box"/>
    <property type="match status" value="2"/>
</dbReference>
<dbReference type="KEGG" id="amol:AMOL_2092"/>
<dbReference type="PANTHER" id="PTHR24422">
    <property type="entry name" value="CHEMOTAXIS PROTEIN METHYLTRANSFERASE"/>
    <property type="match status" value="1"/>
</dbReference>
<dbReference type="SMART" id="SM00091">
    <property type="entry name" value="PAS"/>
    <property type="match status" value="2"/>
</dbReference>
<dbReference type="Pfam" id="PF00015">
    <property type="entry name" value="MCPsignal"/>
    <property type="match status" value="1"/>
</dbReference>
<name>A0A2G1DHY0_9BACT</name>
<protein>
    <submittedName>
        <fullName evidence="8">Chemotaxis protein</fullName>
    </submittedName>
    <submittedName>
        <fullName evidence="7">PAS sensor-containing MCP-domain signal transduction protein</fullName>
    </submittedName>
</protein>
<dbReference type="Gene3D" id="3.30.450.20">
    <property type="entry name" value="PAS domain"/>
    <property type="match status" value="2"/>
</dbReference>
<dbReference type="InterPro" id="IPR004089">
    <property type="entry name" value="MCPsignal_dom"/>
</dbReference>
<reference evidence="7 10" key="2">
    <citation type="submission" date="2018-08" db="EMBL/GenBank/DDBJ databases">
        <title>Complete genome of the Arcobacter molluscorum type strain LMG 25693.</title>
        <authorList>
            <person name="Miller W.G."/>
            <person name="Yee E."/>
            <person name="Bono J.L."/>
        </authorList>
    </citation>
    <scope>NUCLEOTIDE SEQUENCE [LARGE SCALE GENOMIC DNA]</scope>
    <source>
        <strain evidence="7 10">CECT 7696</strain>
    </source>
</reference>
<dbReference type="CDD" id="cd00130">
    <property type="entry name" value="PAS"/>
    <property type="match status" value="2"/>
</dbReference>
<accession>A0A2G1DHY0</accession>
<evidence type="ECO:0000259" key="6">
    <source>
        <dbReference type="PROSITE" id="PS50192"/>
    </source>
</evidence>
<dbReference type="SMART" id="SM00086">
    <property type="entry name" value="PAC"/>
    <property type="match status" value="2"/>
</dbReference>
<feature type="domain" description="PAC" evidence="5">
    <location>
        <begin position="203"/>
        <end position="255"/>
    </location>
</feature>
<evidence type="ECO:0000313" key="7">
    <source>
        <dbReference type="EMBL" id="AXX93046.1"/>
    </source>
</evidence>